<dbReference type="Proteomes" id="UP000050961">
    <property type="component" value="Unassembled WGS sequence"/>
</dbReference>
<protein>
    <submittedName>
        <fullName evidence="1">Uncharacterized protein</fullName>
    </submittedName>
</protein>
<dbReference type="AlphaFoldDB" id="A0A0R2DNU5"/>
<evidence type="ECO:0000313" key="2">
    <source>
        <dbReference type="Proteomes" id="UP000050961"/>
    </source>
</evidence>
<gene>
    <name evidence="1" type="ORF">FD15_GL001616</name>
</gene>
<proteinExistence type="predicted"/>
<accession>A0A0R2DNU5</accession>
<dbReference type="PATRIC" id="fig|1423806.3.peg.1638"/>
<name>A0A0R2DNU5_9LACO</name>
<reference evidence="1 2" key="1">
    <citation type="journal article" date="2015" name="Genome Announc.">
        <title>Expanding the biotechnology potential of lactobacilli through comparative genomics of 213 strains and associated genera.</title>
        <authorList>
            <person name="Sun Z."/>
            <person name="Harris H.M."/>
            <person name="McCann A."/>
            <person name="Guo C."/>
            <person name="Argimon S."/>
            <person name="Zhang W."/>
            <person name="Yang X."/>
            <person name="Jeffery I.B."/>
            <person name="Cooney J.C."/>
            <person name="Kagawa T.F."/>
            <person name="Liu W."/>
            <person name="Song Y."/>
            <person name="Salvetti E."/>
            <person name="Wrobel A."/>
            <person name="Rasinkangas P."/>
            <person name="Parkhill J."/>
            <person name="Rea M.C."/>
            <person name="O'Sullivan O."/>
            <person name="Ritari J."/>
            <person name="Douillard F.P."/>
            <person name="Paul Ross R."/>
            <person name="Yang R."/>
            <person name="Briner A.E."/>
            <person name="Felis G.E."/>
            <person name="de Vos W.M."/>
            <person name="Barrangou R."/>
            <person name="Klaenhammer T.R."/>
            <person name="Caufield P.W."/>
            <person name="Cui Y."/>
            <person name="Zhang H."/>
            <person name="O'Toole P.W."/>
        </authorList>
    </citation>
    <scope>NUCLEOTIDE SEQUENCE [LARGE SCALE GENOMIC DNA]</scope>
    <source>
        <strain evidence="1 2">DSM 21376</strain>
    </source>
</reference>
<organism evidence="1 2">
    <name type="scientific">Liquorilactobacillus sucicola DSM 21376 = JCM 15457</name>
    <dbReference type="NCBI Taxonomy" id="1423806"/>
    <lineage>
        <taxon>Bacteria</taxon>
        <taxon>Bacillati</taxon>
        <taxon>Bacillota</taxon>
        <taxon>Bacilli</taxon>
        <taxon>Lactobacillales</taxon>
        <taxon>Lactobacillaceae</taxon>
        <taxon>Liquorilactobacillus</taxon>
    </lineage>
</organism>
<sequence length="140" mass="16149">MLIGGIGVSEKKVDRYGFGIEEHVFNRYFAGYTIALRYYPELFNLIEKHPDIENTRTISSNMNVVFAILRYQEMTKDLVNLQAVSNSNETDEKISQEVQELREIIDVLEHLKYTIAHDPEGTHGGTAIKDKILDLDNFRK</sequence>
<comment type="caution">
    <text evidence="1">The sequence shown here is derived from an EMBL/GenBank/DDBJ whole genome shotgun (WGS) entry which is preliminary data.</text>
</comment>
<dbReference type="EMBL" id="AYZF01000016">
    <property type="protein sequence ID" value="KRN05809.1"/>
    <property type="molecule type" value="Genomic_DNA"/>
</dbReference>
<dbReference type="eggNOG" id="ENOG5032F6K">
    <property type="taxonomic scope" value="Bacteria"/>
</dbReference>
<keyword evidence="2" id="KW-1185">Reference proteome</keyword>
<evidence type="ECO:0000313" key="1">
    <source>
        <dbReference type="EMBL" id="KRN05809.1"/>
    </source>
</evidence>